<feature type="modified residue" description="4-aspartylphosphate" evidence="4">
    <location>
        <position position="620"/>
    </location>
</feature>
<dbReference type="RefSeq" id="WP_108105335.1">
    <property type="nucleotide sequence ID" value="NZ_QASN01000006.1"/>
</dbReference>
<evidence type="ECO:0000313" key="9">
    <source>
        <dbReference type="EMBL" id="PTU75775.1"/>
    </source>
</evidence>
<protein>
    <recommendedName>
        <fullName evidence="2">histidine kinase</fullName>
        <ecNumber evidence="2">2.7.13.3</ecNumber>
    </recommendedName>
</protein>
<dbReference type="PROSITE" id="PS50110">
    <property type="entry name" value="RESPONSE_REGULATORY"/>
    <property type="match status" value="1"/>
</dbReference>
<dbReference type="SMART" id="SM00387">
    <property type="entry name" value="HATPase_c"/>
    <property type="match status" value="1"/>
</dbReference>
<dbReference type="PANTHER" id="PTHR43065:SF42">
    <property type="entry name" value="TWO-COMPONENT SENSOR PPRA"/>
    <property type="match status" value="1"/>
</dbReference>
<dbReference type="PRINTS" id="PR00344">
    <property type="entry name" value="BCTRLSENSOR"/>
</dbReference>
<dbReference type="InterPro" id="IPR003661">
    <property type="entry name" value="HisK_dim/P_dom"/>
</dbReference>
<dbReference type="InterPro" id="IPR004358">
    <property type="entry name" value="Sig_transdc_His_kin-like_C"/>
</dbReference>
<accession>A0A2T5PDG9</accession>
<feature type="domain" description="PAC" evidence="8">
    <location>
        <begin position="229"/>
        <end position="281"/>
    </location>
</feature>
<dbReference type="InterPro" id="IPR036097">
    <property type="entry name" value="HisK_dim/P_sf"/>
</dbReference>
<dbReference type="InterPro" id="IPR001789">
    <property type="entry name" value="Sig_transdc_resp-reg_receiver"/>
</dbReference>
<feature type="domain" description="Response regulatory" evidence="7">
    <location>
        <begin position="570"/>
        <end position="685"/>
    </location>
</feature>
<dbReference type="PANTHER" id="PTHR43065">
    <property type="entry name" value="SENSOR HISTIDINE KINASE"/>
    <property type="match status" value="1"/>
</dbReference>
<evidence type="ECO:0000259" key="8">
    <source>
        <dbReference type="PROSITE" id="PS50113"/>
    </source>
</evidence>
<dbReference type="InterPro" id="IPR011006">
    <property type="entry name" value="CheY-like_superfamily"/>
</dbReference>
<dbReference type="AlphaFoldDB" id="A0A2T5PDG9"/>
<dbReference type="Gene3D" id="3.40.50.2300">
    <property type="match status" value="1"/>
</dbReference>
<evidence type="ECO:0000256" key="3">
    <source>
        <dbReference type="ARBA" id="ARBA00022553"/>
    </source>
</evidence>
<comment type="caution">
    <text evidence="9">The sequence shown here is derived from an EMBL/GenBank/DDBJ whole genome shotgun (WGS) entry which is preliminary data.</text>
</comment>
<dbReference type="SUPFAM" id="SSF55874">
    <property type="entry name" value="ATPase domain of HSP90 chaperone/DNA topoisomerase II/histidine kinase"/>
    <property type="match status" value="1"/>
</dbReference>
<dbReference type="InterPro" id="IPR000700">
    <property type="entry name" value="PAS-assoc_C"/>
</dbReference>
<evidence type="ECO:0000259" key="6">
    <source>
        <dbReference type="PROSITE" id="PS50109"/>
    </source>
</evidence>
<feature type="domain" description="Histidine kinase" evidence="6">
    <location>
        <begin position="333"/>
        <end position="550"/>
    </location>
</feature>
<dbReference type="InterPro" id="IPR035965">
    <property type="entry name" value="PAS-like_dom_sf"/>
</dbReference>
<dbReference type="PROSITE" id="PS50109">
    <property type="entry name" value="HIS_KIN"/>
    <property type="match status" value="1"/>
</dbReference>
<proteinExistence type="predicted"/>
<keyword evidence="9" id="KW-0808">Transferase</keyword>
<dbReference type="Pfam" id="PF02518">
    <property type="entry name" value="HATPase_c"/>
    <property type="match status" value="1"/>
</dbReference>
<evidence type="ECO:0000256" key="2">
    <source>
        <dbReference type="ARBA" id="ARBA00012438"/>
    </source>
</evidence>
<dbReference type="PROSITE" id="PS50113">
    <property type="entry name" value="PAC"/>
    <property type="match status" value="1"/>
</dbReference>
<keyword evidence="3 4" id="KW-0597">Phosphoprotein</keyword>
<dbReference type="Gene3D" id="3.30.450.20">
    <property type="entry name" value="PAS domain"/>
    <property type="match status" value="1"/>
</dbReference>
<dbReference type="Gene3D" id="1.10.287.130">
    <property type="match status" value="1"/>
</dbReference>
<dbReference type="SMART" id="SM00448">
    <property type="entry name" value="REC"/>
    <property type="match status" value="1"/>
</dbReference>
<keyword evidence="5" id="KW-0175">Coiled coil</keyword>
<organism evidence="9 10">
    <name type="scientific">Pseudomonas mangrovi</name>
    <dbReference type="NCBI Taxonomy" id="2161748"/>
    <lineage>
        <taxon>Bacteria</taxon>
        <taxon>Pseudomonadati</taxon>
        <taxon>Pseudomonadota</taxon>
        <taxon>Gammaproteobacteria</taxon>
        <taxon>Pseudomonadales</taxon>
        <taxon>Pseudomonadaceae</taxon>
        <taxon>Pseudomonas</taxon>
    </lineage>
</organism>
<dbReference type="SMART" id="SM00388">
    <property type="entry name" value="HisKA"/>
    <property type="match status" value="1"/>
</dbReference>
<evidence type="ECO:0000313" key="10">
    <source>
        <dbReference type="Proteomes" id="UP000244064"/>
    </source>
</evidence>
<reference evidence="9 10" key="1">
    <citation type="submission" date="2018-04" db="EMBL/GenBank/DDBJ databases">
        <title>Pseudomonas sp. nov., isolated from mangrove soil.</title>
        <authorList>
            <person name="Chen C."/>
        </authorList>
    </citation>
    <scope>NUCLEOTIDE SEQUENCE [LARGE SCALE GENOMIC DNA]</scope>
    <source>
        <strain evidence="9 10">TC-11</strain>
    </source>
</reference>
<keyword evidence="10" id="KW-1185">Reference proteome</keyword>
<keyword evidence="9" id="KW-0418">Kinase</keyword>
<evidence type="ECO:0000256" key="4">
    <source>
        <dbReference type="PROSITE-ProRule" id="PRU00169"/>
    </source>
</evidence>
<dbReference type="SUPFAM" id="SSF55785">
    <property type="entry name" value="PYP-like sensor domain (PAS domain)"/>
    <property type="match status" value="1"/>
</dbReference>
<dbReference type="CDD" id="cd00082">
    <property type="entry name" value="HisKA"/>
    <property type="match status" value="1"/>
</dbReference>
<dbReference type="SUPFAM" id="SSF52172">
    <property type="entry name" value="CheY-like"/>
    <property type="match status" value="1"/>
</dbReference>
<dbReference type="EC" id="2.7.13.3" evidence="2"/>
<comment type="catalytic activity">
    <reaction evidence="1">
        <text>ATP + protein L-histidine = ADP + protein N-phospho-L-histidine.</text>
        <dbReference type="EC" id="2.7.13.3"/>
    </reaction>
</comment>
<dbReference type="InterPro" id="IPR005467">
    <property type="entry name" value="His_kinase_dom"/>
</dbReference>
<evidence type="ECO:0000256" key="5">
    <source>
        <dbReference type="SAM" id="Coils"/>
    </source>
</evidence>
<sequence length="701" mass="76275">MTDEPRFQPTTLLVAAPFKGDAVCLSRLLGDKYPVQTYEDASTLASAIDSQTGLLILTEEALQRNTGALGTALDEQPAWSEIPVILLSSNQRRSGRDTELARRRLPDSAGHVVVLERPLSSASLLSAVAAAWRSRQRQFEMRDRLVELAEERGRLQTLLENIPVGVCFMDDQGQPLVTNPLYVQYTSGGVIPSRQPDRAAAWTGYDAHGNRLEPQMFPAARALRGEPATGIDFCHDQGDGSQSWMRVSAVPLYGGSRQVIGAAAVIVDINEEKLAELSLRRFNEELEIQVQARTRELNAVVQQLRTESEERARAEEQLRQSLKMEAVGQLTGGIAHDFNNMLTGVISALDLIKLRIANQRTDGVDRLMDAALSSAGRAASLTQRLLAFSRRQSLDAKPLEVNRLVLTLRDLLERTLTEQIVLRLDLSAEEPWVCADANQLENALLNLALNARDAMPHGGNLTISTRLQRSAVGADAGEVCIEVRDSGCGIAQNLLSRVTEPFFTTKPIGQGTGLGLSMVYGFARQSSGVLTIDSAPNAGTSVSIRLPQAVQVSSAAQAAQELLVPGKGQPILLVEDDDSVRLINQELLQELGYQVVVARDGEEALDYFRRLEDIELLVTDVGLPGMNGRQLAEVVQQLKPQLPVLFLTGYAEGAMSRADFLGPNMQLLTKPFALDVLATRVADMLGATDQAKAASRPGRLN</sequence>
<dbReference type="Proteomes" id="UP000244064">
    <property type="component" value="Unassembled WGS sequence"/>
</dbReference>
<dbReference type="InterPro" id="IPR036890">
    <property type="entry name" value="HATPase_C_sf"/>
</dbReference>
<dbReference type="SUPFAM" id="SSF47384">
    <property type="entry name" value="Homodimeric domain of signal transducing histidine kinase"/>
    <property type="match status" value="1"/>
</dbReference>
<evidence type="ECO:0000259" key="7">
    <source>
        <dbReference type="PROSITE" id="PS50110"/>
    </source>
</evidence>
<dbReference type="OrthoDB" id="6973808at2"/>
<dbReference type="InterPro" id="IPR003594">
    <property type="entry name" value="HATPase_dom"/>
</dbReference>
<feature type="coiled-coil region" evidence="5">
    <location>
        <begin position="283"/>
        <end position="325"/>
    </location>
</feature>
<evidence type="ECO:0000256" key="1">
    <source>
        <dbReference type="ARBA" id="ARBA00000085"/>
    </source>
</evidence>
<dbReference type="Gene3D" id="3.30.565.10">
    <property type="entry name" value="Histidine kinase-like ATPase, C-terminal domain"/>
    <property type="match status" value="1"/>
</dbReference>
<dbReference type="Pfam" id="PF00072">
    <property type="entry name" value="Response_reg"/>
    <property type="match status" value="1"/>
</dbReference>
<name>A0A2T5PDG9_9PSED</name>
<gene>
    <name evidence="9" type="ORF">DBO85_03635</name>
</gene>
<dbReference type="EMBL" id="QASN01000006">
    <property type="protein sequence ID" value="PTU75775.1"/>
    <property type="molecule type" value="Genomic_DNA"/>
</dbReference>
<dbReference type="GO" id="GO:0000155">
    <property type="term" value="F:phosphorelay sensor kinase activity"/>
    <property type="evidence" value="ECO:0007669"/>
    <property type="project" value="InterPro"/>
</dbReference>